<proteinExistence type="predicted"/>
<dbReference type="EMBL" id="DYDO01000007">
    <property type="protein sequence ID" value="DBA20445.1"/>
    <property type="molecule type" value="Genomic_DNA"/>
</dbReference>
<reference evidence="1" key="1">
    <citation type="thesis" date="2020" institute="ProQuest LLC" country="789 East Eisenhower Parkway, Ann Arbor, MI, USA">
        <title>Comparative Genomics and Chromosome Evolution.</title>
        <authorList>
            <person name="Mudd A.B."/>
        </authorList>
    </citation>
    <scope>NUCLEOTIDE SEQUENCE</scope>
    <source>
        <strain evidence="1">1538</strain>
        <tissue evidence="1">Blood</tissue>
    </source>
</reference>
<dbReference type="Proteomes" id="UP001181693">
    <property type="component" value="Unassembled WGS sequence"/>
</dbReference>
<keyword evidence="2" id="KW-1185">Reference proteome</keyword>
<name>A0AAV3AAT8_PYXAD</name>
<gene>
    <name evidence="1" type="ORF">GDO54_017222</name>
</gene>
<dbReference type="AlphaFoldDB" id="A0AAV3AAT8"/>
<evidence type="ECO:0000313" key="2">
    <source>
        <dbReference type="Proteomes" id="UP001181693"/>
    </source>
</evidence>
<evidence type="ECO:0000313" key="1">
    <source>
        <dbReference type="EMBL" id="DBA20445.1"/>
    </source>
</evidence>
<sequence length="95" mass="11099">MNRRCSALWRGEEGEQQSSTRCSPSLSLQSFVIYGSTRTEEECCTHTPDSHPISVLRRLSDENYLMCVCSPRYETRQPLFQCRNFRAEMLTKESR</sequence>
<protein>
    <submittedName>
        <fullName evidence="1">Uncharacterized protein</fullName>
    </submittedName>
</protein>
<comment type="caution">
    <text evidence="1">The sequence shown here is derived from an EMBL/GenBank/DDBJ whole genome shotgun (WGS) entry which is preliminary data.</text>
</comment>
<accession>A0AAV3AAT8</accession>
<organism evidence="1 2">
    <name type="scientific">Pyxicephalus adspersus</name>
    <name type="common">African bullfrog</name>
    <dbReference type="NCBI Taxonomy" id="30357"/>
    <lineage>
        <taxon>Eukaryota</taxon>
        <taxon>Metazoa</taxon>
        <taxon>Chordata</taxon>
        <taxon>Craniata</taxon>
        <taxon>Vertebrata</taxon>
        <taxon>Euteleostomi</taxon>
        <taxon>Amphibia</taxon>
        <taxon>Batrachia</taxon>
        <taxon>Anura</taxon>
        <taxon>Neobatrachia</taxon>
        <taxon>Ranoidea</taxon>
        <taxon>Pyxicephalidae</taxon>
        <taxon>Pyxicephalinae</taxon>
        <taxon>Pyxicephalus</taxon>
    </lineage>
</organism>